<keyword evidence="1" id="KW-0479">Metal-binding</keyword>
<feature type="binding site" evidence="1">
    <location>
        <position position="84"/>
    </location>
    <ligand>
        <name>a divalent metal cation</name>
        <dbReference type="ChEBI" id="CHEBI:60240"/>
        <label>1</label>
    </ligand>
</feature>
<evidence type="ECO:0000313" key="3">
    <source>
        <dbReference type="Proteomes" id="UP000259570"/>
    </source>
</evidence>
<protein>
    <submittedName>
        <fullName evidence="2">TatD family deoxyribonuclease</fullName>
    </submittedName>
</protein>
<dbReference type="InterPro" id="IPR032466">
    <property type="entry name" value="Metal_Hydrolase"/>
</dbReference>
<accession>A0A3E1KDE2</accession>
<proteinExistence type="predicted"/>
<feature type="binding site" evidence="1">
    <location>
        <position position="5"/>
    </location>
    <ligand>
        <name>a divalent metal cation</name>
        <dbReference type="ChEBI" id="CHEBI:60240"/>
        <label>1</label>
    </ligand>
</feature>
<evidence type="ECO:0000313" key="2">
    <source>
        <dbReference type="EMBL" id="RFF36602.1"/>
    </source>
</evidence>
<dbReference type="NCBIfam" id="NF041926">
    <property type="entry name" value="QatD"/>
    <property type="match status" value="1"/>
</dbReference>
<dbReference type="InterPro" id="IPR049677">
    <property type="entry name" value="QatD"/>
</dbReference>
<dbReference type="PANTHER" id="PTHR46124:SF2">
    <property type="entry name" value="D-AMINOACYL-TRNA DEACYLASE"/>
    <property type="match status" value="1"/>
</dbReference>
<evidence type="ECO:0000256" key="1">
    <source>
        <dbReference type="PIRSR" id="PIRSR005902-1"/>
    </source>
</evidence>
<dbReference type="Gene3D" id="3.20.20.140">
    <property type="entry name" value="Metal-dependent hydrolases"/>
    <property type="match status" value="1"/>
</dbReference>
<dbReference type="PIRSF" id="PIRSF005902">
    <property type="entry name" value="DNase_TatD"/>
    <property type="match status" value="1"/>
</dbReference>
<dbReference type="PANTHER" id="PTHR46124">
    <property type="entry name" value="D-AMINOACYL-TRNA DEACYLASE"/>
    <property type="match status" value="1"/>
</dbReference>
<dbReference type="Pfam" id="PF01026">
    <property type="entry name" value="TatD_DNase"/>
    <property type="match status" value="1"/>
</dbReference>
<feature type="binding site" evidence="1">
    <location>
        <position position="194"/>
    </location>
    <ligand>
        <name>a divalent metal cation</name>
        <dbReference type="ChEBI" id="CHEBI:60240"/>
        <label>1</label>
    </ligand>
</feature>
<dbReference type="OrthoDB" id="9810005at2"/>
<name>A0A3E1KDE2_9XANT</name>
<dbReference type="GO" id="GO:0016788">
    <property type="term" value="F:hydrolase activity, acting on ester bonds"/>
    <property type="evidence" value="ECO:0007669"/>
    <property type="project" value="InterPro"/>
</dbReference>
<dbReference type="EMBL" id="QUZM01000108">
    <property type="protein sequence ID" value="RFF36602.1"/>
    <property type="molecule type" value="Genomic_DNA"/>
</dbReference>
<sequence>MIDFHCHLDLYADPRQVVSQCVERGLYVLSVTTTPSAWEGTSSLAGAAPRIRTSLGLHPQIAHERKFELPLFEKLIGRVRYVGEIGLDGSPELKQHWHTQLAVFEQILHLCEGVDGRVMSLHSRRAAKAVLDMLEKHPRSGVPILHWFSGTQRELDRAVEMGCWFSVGPAMLRGEKGRKLVATIPQDRILTESDGPFAKIDSRPIWPWEAAQAVVSLAEIWQVNEQAAATRLKANLKQIGES</sequence>
<feature type="binding site" evidence="1">
    <location>
        <position position="7"/>
    </location>
    <ligand>
        <name>a divalent metal cation</name>
        <dbReference type="ChEBI" id="CHEBI:60240"/>
        <label>1</label>
    </ligand>
</feature>
<dbReference type="AlphaFoldDB" id="A0A3E1KDE2"/>
<reference evidence="2 3" key="1">
    <citation type="submission" date="2018-08" db="EMBL/GenBank/DDBJ databases">
        <title>Genome sequencing of X. nasturtii WHRI 8984.</title>
        <authorList>
            <person name="Studholme D.J."/>
            <person name="Mchugh J."/>
            <person name="Vicente J."/>
        </authorList>
    </citation>
    <scope>NUCLEOTIDE SEQUENCE [LARGE SCALE GENOMIC DNA]</scope>
    <source>
        <strain evidence="2 3">WHRI 8984</strain>
    </source>
</reference>
<dbReference type="RefSeq" id="WP_116907042.1">
    <property type="nucleotide sequence ID" value="NZ_JAMBEG010000102.1"/>
</dbReference>
<feature type="binding site" evidence="1">
    <location>
        <position position="146"/>
    </location>
    <ligand>
        <name>a divalent metal cation</name>
        <dbReference type="ChEBI" id="CHEBI:60240"/>
        <label>2</label>
    </ligand>
</feature>
<feature type="binding site" evidence="1">
    <location>
        <position position="122"/>
    </location>
    <ligand>
        <name>a divalent metal cation</name>
        <dbReference type="ChEBI" id="CHEBI:60240"/>
        <label>2</label>
    </ligand>
</feature>
<dbReference type="GO" id="GO:0046872">
    <property type="term" value="F:metal ion binding"/>
    <property type="evidence" value="ECO:0007669"/>
    <property type="project" value="UniProtKB-KW"/>
</dbReference>
<dbReference type="InterPro" id="IPR001130">
    <property type="entry name" value="TatD-like"/>
</dbReference>
<dbReference type="CDD" id="cd01310">
    <property type="entry name" value="TatD_DNAse"/>
    <property type="match status" value="1"/>
</dbReference>
<gene>
    <name evidence="2" type="ORF">DZD52_21415</name>
</gene>
<comment type="caution">
    <text evidence="2">The sequence shown here is derived from an EMBL/GenBank/DDBJ whole genome shotgun (WGS) entry which is preliminary data.</text>
</comment>
<dbReference type="Proteomes" id="UP000259570">
    <property type="component" value="Unassembled WGS sequence"/>
</dbReference>
<dbReference type="SUPFAM" id="SSF51556">
    <property type="entry name" value="Metallo-dependent hydrolases"/>
    <property type="match status" value="1"/>
</dbReference>
<organism evidence="2 3">
    <name type="scientific">Xanthomonas nasturtii</name>
    <dbReference type="NCBI Taxonomy" id="1843581"/>
    <lineage>
        <taxon>Bacteria</taxon>
        <taxon>Pseudomonadati</taxon>
        <taxon>Pseudomonadota</taxon>
        <taxon>Gammaproteobacteria</taxon>
        <taxon>Lysobacterales</taxon>
        <taxon>Lysobacteraceae</taxon>
        <taxon>Xanthomonas</taxon>
    </lineage>
</organism>